<dbReference type="EMBL" id="GECU01000828">
    <property type="protein sequence ID" value="JAT06879.1"/>
    <property type="molecule type" value="Transcribed_RNA"/>
</dbReference>
<proteinExistence type="predicted"/>
<dbReference type="PROSITE" id="PS50878">
    <property type="entry name" value="RT_POL"/>
    <property type="match status" value="1"/>
</dbReference>
<evidence type="ECO:0000259" key="1">
    <source>
        <dbReference type="PROSITE" id="PS50878"/>
    </source>
</evidence>
<evidence type="ECO:0000313" key="2">
    <source>
        <dbReference type="EMBL" id="JAT06879.1"/>
    </source>
</evidence>
<dbReference type="AlphaFoldDB" id="A0A1B6K603"/>
<organism evidence="2">
    <name type="scientific">Homalodisca liturata</name>
    <dbReference type="NCBI Taxonomy" id="320908"/>
    <lineage>
        <taxon>Eukaryota</taxon>
        <taxon>Metazoa</taxon>
        <taxon>Ecdysozoa</taxon>
        <taxon>Arthropoda</taxon>
        <taxon>Hexapoda</taxon>
        <taxon>Insecta</taxon>
        <taxon>Pterygota</taxon>
        <taxon>Neoptera</taxon>
        <taxon>Paraneoptera</taxon>
        <taxon>Hemiptera</taxon>
        <taxon>Auchenorrhyncha</taxon>
        <taxon>Membracoidea</taxon>
        <taxon>Cicadellidae</taxon>
        <taxon>Cicadellinae</taxon>
        <taxon>Proconiini</taxon>
        <taxon>Homalodisca</taxon>
    </lineage>
</organism>
<dbReference type="InterPro" id="IPR000477">
    <property type="entry name" value="RT_dom"/>
</dbReference>
<gene>
    <name evidence="2" type="ORF">g.54278</name>
</gene>
<protein>
    <recommendedName>
        <fullName evidence="1">Reverse transcriptase domain-containing protein</fullName>
    </recommendedName>
</protein>
<name>A0A1B6K603_9HEMI</name>
<dbReference type="InterPro" id="IPR052560">
    <property type="entry name" value="RdDP_mobile_element"/>
</dbReference>
<reference evidence="2" key="1">
    <citation type="submission" date="2015-11" db="EMBL/GenBank/DDBJ databases">
        <title>De novo transcriptome assembly of four potential Pierce s Disease insect vectors from Arizona vineyards.</title>
        <authorList>
            <person name="Tassone E.E."/>
        </authorList>
    </citation>
    <scope>NUCLEOTIDE SEQUENCE</scope>
</reference>
<dbReference type="PANTHER" id="PTHR36688">
    <property type="entry name" value="ENDO/EXONUCLEASE/PHOSPHATASE DOMAIN-CONTAINING PROTEIN"/>
    <property type="match status" value="1"/>
</dbReference>
<feature type="domain" description="Reverse transcriptase" evidence="1">
    <location>
        <begin position="1"/>
        <end position="116"/>
    </location>
</feature>
<sequence>MAYGAPQGSVLGPVLFLVYVNGLKSSLLTGKMVQCADNTTLCFKAKTKNQLEINTFLELNSRIQYFSTLNLRANSSKSNVLNFCLREYDSKDCIAVMVDDVLLEENDSTKFLGMCLDRGLTWDHHIESKFCSLDLLTTIYFGLLYPHITYCLRLWGSCSKYKFERVFRIQKEAVRIILKLKFKDSCNNFFRELELLTLPCLYILEVALYCRFKCELVQGRDVHQYGTRGRDNFRIQQHRTATFERLPSEVGVRFRNKLRDEIKNFNDPKKFKA</sequence>
<dbReference type="PANTHER" id="PTHR36688:SF1">
    <property type="entry name" value="ENDONUCLEASE_EXONUCLEASE_PHOSPHATASE DOMAIN-CONTAINING PROTEIN"/>
    <property type="match status" value="1"/>
</dbReference>
<accession>A0A1B6K603</accession>